<name>A0A2Z6AUL7_9BACT</name>
<feature type="transmembrane region" description="Helical" evidence="1">
    <location>
        <begin position="36"/>
        <end position="56"/>
    </location>
</feature>
<dbReference type="RefSeq" id="WP_126375726.1">
    <property type="nucleotide sequence ID" value="NZ_AP017378.1"/>
</dbReference>
<dbReference type="AlphaFoldDB" id="A0A2Z6AUL7"/>
<accession>A0A2Z6AUL7</accession>
<evidence type="ECO:0000313" key="2">
    <source>
        <dbReference type="EMBL" id="BBD06932.1"/>
    </source>
</evidence>
<proteinExistence type="predicted"/>
<gene>
    <name evidence="2" type="ORF">DFE_0206</name>
</gene>
<keyword evidence="1" id="KW-0472">Membrane</keyword>
<reference evidence="2 3" key="1">
    <citation type="journal article" date="2018" name="Sci. Adv.">
        <title>Multi-heme cytochromes provide a pathway for survival in energy-limited environments.</title>
        <authorList>
            <person name="Deng X."/>
            <person name="Dohmae N."/>
            <person name="Nealson K.H."/>
            <person name="Hashimoto K."/>
            <person name="Okamoto A."/>
        </authorList>
    </citation>
    <scope>NUCLEOTIDE SEQUENCE [LARGE SCALE GENOMIC DNA]</scope>
    <source>
        <strain evidence="2 3">IS5</strain>
    </source>
</reference>
<dbReference type="Gene3D" id="1.25.40.10">
    <property type="entry name" value="Tetratricopeptide repeat domain"/>
    <property type="match status" value="1"/>
</dbReference>
<evidence type="ECO:0008006" key="4">
    <source>
        <dbReference type="Google" id="ProtNLM"/>
    </source>
</evidence>
<organism evidence="2 3">
    <name type="scientific">Desulfovibrio ferrophilus</name>
    <dbReference type="NCBI Taxonomy" id="241368"/>
    <lineage>
        <taxon>Bacteria</taxon>
        <taxon>Pseudomonadati</taxon>
        <taxon>Thermodesulfobacteriota</taxon>
        <taxon>Desulfovibrionia</taxon>
        <taxon>Desulfovibrionales</taxon>
        <taxon>Desulfovibrionaceae</taxon>
        <taxon>Desulfovibrio</taxon>
    </lineage>
</organism>
<keyword evidence="1" id="KW-0812">Transmembrane</keyword>
<sequence>MTEKMPQQESHAPLGALGEEVDESLHPLLQAIVDNIKLIVGVIGALILIVGGYAVFDSVQGSRLADSRTELASLIATQDPAQRAKALEEFDAPSGLSTAVQLELAGALAAAGEHERAAAIWGQLSDVDTADLGLVASLGQAAELGKSGKYAEAAAVLAGLRDSIPEGYKALVLHRLAYASEHSGDWETSLSCWEELQTSNQSADNGFITGKIKTAKAKLEKSS</sequence>
<evidence type="ECO:0000313" key="3">
    <source>
        <dbReference type="Proteomes" id="UP000269883"/>
    </source>
</evidence>
<keyword evidence="3" id="KW-1185">Reference proteome</keyword>
<keyword evidence="1" id="KW-1133">Transmembrane helix</keyword>
<dbReference type="SUPFAM" id="SSF48452">
    <property type="entry name" value="TPR-like"/>
    <property type="match status" value="1"/>
</dbReference>
<protein>
    <recommendedName>
        <fullName evidence="4">Tetratricopeptide repeat-like domain-containing protein</fullName>
    </recommendedName>
</protein>
<evidence type="ECO:0000256" key="1">
    <source>
        <dbReference type="SAM" id="Phobius"/>
    </source>
</evidence>
<dbReference type="EMBL" id="AP017378">
    <property type="protein sequence ID" value="BBD06932.1"/>
    <property type="molecule type" value="Genomic_DNA"/>
</dbReference>
<dbReference type="OrthoDB" id="5453903at2"/>
<dbReference type="KEGG" id="dfl:DFE_0206"/>
<dbReference type="Proteomes" id="UP000269883">
    <property type="component" value="Chromosome"/>
</dbReference>
<dbReference type="InterPro" id="IPR011990">
    <property type="entry name" value="TPR-like_helical_dom_sf"/>
</dbReference>